<dbReference type="Gene3D" id="3.40.50.300">
    <property type="entry name" value="P-loop containing nucleotide triphosphate hydrolases"/>
    <property type="match status" value="1"/>
</dbReference>
<dbReference type="AlphaFoldDB" id="A0A084UAM2"/>
<keyword evidence="2" id="KW-0548">Nucleotidyltransferase</keyword>
<dbReference type="GO" id="GO:0006261">
    <property type="term" value="P:DNA-templated DNA replication"/>
    <property type="evidence" value="ECO:0007669"/>
    <property type="project" value="TreeGrafter"/>
</dbReference>
<dbReference type="EC" id="2.7.7.7" evidence="2"/>
<dbReference type="InterPro" id="IPR027417">
    <property type="entry name" value="P-loop_NTPase"/>
</dbReference>
<dbReference type="SUPFAM" id="SSF52540">
    <property type="entry name" value="P-loop containing nucleoside triphosphate hydrolases"/>
    <property type="match status" value="1"/>
</dbReference>
<dbReference type="SMART" id="SM00382">
    <property type="entry name" value="AAA"/>
    <property type="match status" value="1"/>
</dbReference>
<sequence>MFERIAPEQHDTLPDIPEPAENPALFGHLETRRMLAQAYRSGKMHHALLLAGPQGIGKATLAYHLANHIFTHPDPREAPEDLVAIDTASQSFRLLAQGAHPGFLHLTRPRNDREKKFKTVITVDEIRRVSRFLGMTTQEGGFRVILVDPADDMNTNAANALLKSLEEPPRRTLFILTTHSLGRLLPTIRSRCQTIKLQPLPDQDLFTVLQGIGADMPEASEERALLAARSSGSVRNAVLLTQFGGLEIEQALSGVLGQPKLNMTDVFRLADAASGRDRQIQFDLFNRLALDRIAERARLAGEEGDTCTAASLAELHEDMRTQLIETETYNLDRRQHIIGTISTLHTKLGGMPQAL</sequence>
<dbReference type="Pfam" id="PF13177">
    <property type="entry name" value="DNA_pol3_delta2"/>
    <property type="match status" value="1"/>
</dbReference>
<dbReference type="InterPro" id="IPR050238">
    <property type="entry name" value="DNA_Rep/Repair_Clamp_Loader"/>
</dbReference>
<protein>
    <submittedName>
        <fullName evidence="2">DNA polymerase III, delta prime subunit</fullName>
        <ecNumber evidence="2">2.7.7.7</ecNumber>
    </submittedName>
</protein>
<evidence type="ECO:0000259" key="1">
    <source>
        <dbReference type="SMART" id="SM00382"/>
    </source>
</evidence>
<dbReference type="NCBIfam" id="NF006586">
    <property type="entry name" value="PRK09112.1"/>
    <property type="match status" value="1"/>
</dbReference>
<dbReference type="InterPro" id="IPR004622">
    <property type="entry name" value="DNA_pol_HolB"/>
</dbReference>
<dbReference type="GO" id="GO:0009360">
    <property type="term" value="C:DNA polymerase III complex"/>
    <property type="evidence" value="ECO:0007669"/>
    <property type="project" value="TreeGrafter"/>
</dbReference>
<evidence type="ECO:0000313" key="3">
    <source>
        <dbReference type="Proteomes" id="UP000053675"/>
    </source>
</evidence>
<dbReference type="PANTHER" id="PTHR11669">
    <property type="entry name" value="REPLICATION FACTOR C / DNA POLYMERASE III GAMMA-TAU SUBUNIT"/>
    <property type="match status" value="1"/>
</dbReference>
<proteinExistence type="predicted"/>
<dbReference type="GO" id="GO:0003887">
    <property type="term" value="F:DNA-directed DNA polymerase activity"/>
    <property type="evidence" value="ECO:0007669"/>
    <property type="project" value="UniProtKB-EC"/>
</dbReference>
<dbReference type="RefSeq" id="WP_036480467.1">
    <property type="nucleotide sequence ID" value="NZ_JMQM01000001.1"/>
</dbReference>
<reference evidence="2 3" key="1">
    <citation type="submission" date="2014-05" db="EMBL/GenBank/DDBJ databases">
        <title>Draft Genome Sequence of Nitratireductor basaltis Strain UMTGB225, A Marine Bacterium Isolated from Green Barrel Tunicate.</title>
        <authorList>
            <person name="Gan H.Y."/>
        </authorList>
    </citation>
    <scope>NUCLEOTIDE SEQUENCE [LARGE SCALE GENOMIC DNA]</scope>
    <source>
        <strain evidence="2 3">UMTGB225</strain>
    </source>
</reference>
<dbReference type="OrthoDB" id="9811073at2"/>
<dbReference type="PATRIC" id="fig|472175.3.peg.1043"/>
<keyword evidence="2" id="KW-0808">Transferase</keyword>
<dbReference type="Proteomes" id="UP000053675">
    <property type="component" value="Unassembled WGS sequence"/>
</dbReference>
<dbReference type="PANTHER" id="PTHR11669:SF8">
    <property type="entry name" value="DNA POLYMERASE III SUBUNIT DELTA"/>
    <property type="match status" value="1"/>
</dbReference>
<evidence type="ECO:0000313" key="2">
    <source>
        <dbReference type="EMBL" id="KFB10008.1"/>
    </source>
</evidence>
<name>A0A084UAM2_9HYPH</name>
<dbReference type="NCBIfam" id="NF005677">
    <property type="entry name" value="PRK07471.1"/>
    <property type="match status" value="1"/>
</dbReference>
<feature type="domain" description="AAA+ ATPase" evidence="1">
    <location>
        <begin position="44"/>
        <end position="200"/>
    </location>
</feature>
<dbReference type="InterPro" id="IPR003593">
    <property type="entry name" value="AAA+_ATPase"/>
</dbReference>
<organism evidence="2 3">
    <name type="scientific">Nitratireductor basaltis</name>
    <dbReference type="NCBI Taxonomy" id="472175"/>
    <lineage>
        <taxon>Bacteria</taxon>
        <taxon>Pseudomonadati</taxon>
        <taxon>Pseudomonadota</taxon>
        <taxon>Alphaproteobacteria</taxon>
        <taxon>Hyphomicrobiales</taxon>
        <taxon>Phyllobacteriaceae</taxon>
        <taxon>Nitratireductor</taxon>
    </lineage>
</organism>
<comment type="caution">
    <text evidence="2">The sequence shown here is derived from an EMBL/GenBank/DDBJ whole genome shotgun (WGS) entry which is preliminary data.</text>
</comment>
<dbReference type="STRING" id="472175.EL18_01035"/>
<dbReference type="GO" id="GO:0008408">
    <property type="term" value="F:3'-5' exonuclease activity"/>
    <property type="evidence" value="ECO:0007669"/>
    <property type="project" value="InterPro"/>
</dbReference>
<gene>
    <name evidence="2" type="ORF">EL18_01035</name>
</gene>
<dbReference type="EMBL" id="JMQM01000001">
    <property type="protein sequence ID" value="KFB10008.1"/>
    <property type="molecule type" value="Genomic_DNA"/>
</dbReference>
<accession>A0A084UAM2</accession>
<dbReference type="NCBIfam" id="TIGR00678">
    <property type="entry name" value="holB"/>
    <property type="match status" value="1"/>
</dbReference>
<keyword evidence="3" id="KW-1185">Reference proteome</keyword>
<dbReference type="eggNOG" id="COG0470">
    <property type="taxonomic scope" value="Bacteria"/>
</dbReference>